<dbReference type="CDD" id="cd14014">
    <property type="entry name" value="STKc_PknB_like"/>
    <property type="match status" value="1"/>
</dbReference>
<name>A0A936F131_9BACT</name>
<dbReference type="PROSITE" id="PS50011">
    <property type="entry name" value="PROTEIN_KINASE_DOM"/>
    <property type="match status" value="1"/>
</dbReference>
<keyword evidence="2" id="KW-0723">Serine/threonine-protein kinase</keyword>
<keyword evidence="3" id="KW-0808">Transferase</keyword>
<evidence type="ECO:0000256" key="6">
    <source>
        <dbReference type="ARBA" id="ARBA00022840"/>
    </source>
</evidence>
<comment type="caution">
    <text evidence="10">The sequence shown here is derived from an EMBL/GenBank/DDBJ whole genome shotgun (WGS) entry which is preliminary data.</text>
</comment>
<dbReference type="InterPro" id="IPR000719">
    <property type="entry name" value="Prot_kinase_dom"/>
</dbReference>
<dbReference type="AlphaFoldDB" id="A0A936F131"/>
<feature type="binding site" evidence="7">
    <location>
        <position position="37"/>
    </location>
    <ligand>
        <name>ATP</name>
        <dbReference type="ChEBI" id="CHEBI:30616"/>
    </ligand>
</feature>
<evidence type="ECO:0000313" key="11">
    <source>
        <dbReference type="Proteomes" id="UP000709959"/>
    </source>
</evidence>
<gene>
    <name evidence="10" type="ORF">IPN91_05970</name>
</gene>
<evidence type="ECO:0000256" key="7">
    <source>
        <dbReference type="PROSITE-ProRule" id="PRU10141"/>
    </source>
</evidence>
<evidence type="ECO:0000256" key="1">
    <source>
        <dbReference type="ARBA" id="ARBA00012513"/>
    </source>
</evidence>
<sequence>MQQRLGRFEILKRLGQGAMGEVFLGLDPAIGREVALKTIHREAAQGAEARERFAREARAAGTLSHPNLVTIHEFGEDQGVLYLAMEFVPGVDLEAMLRDRVLAPVEALEVLAQVCDGLAYAHQKGVLHRDIKPSNIRVRREGDRLHAKVMDFGIARVAGSDMTGTGTLLGTFGYMAPEYIKTGTPDPRSDLFAVGVMLYEALAGRRPFEGDTTATILYRLVNEEPSPLAAGDLRGLSPQVGQLLAKALAKDPAQRFQSGEAMARALRDATDPAWAGMPGTQPTRTLPRASAPPVAAALGRKPRNPWPWIAVATTLLAGGVGTWAWLNQAKAPRLITLPAPATSIPDPSVSTPEATKPEPRGGAPAPKATPGTNSRVKVPPRLSELEVADLLNEAARGMVDQPQGSLAQCDRVLREHPTNSRAYALKAVALYGLGRYQEMPGVLAAGREQGVRPIQLLAFSSFQAMLREERRERRLPLEVRESLAAELPVGTMRPGQGAWPGRVQRD</sequence>
<organism evidence="10 11">
    <name type="scientific">Candidatus Geothrix odensensis</name>
    <dbReference type="NCBI Taxonomy" id="2954440"/>
    <lineage>
        <taxon>Bacteria</taxon>
        <taxon>Pseudomonadati</taxon>
        <taxon>Acidobacteriota</taxon>
        <taxon>Holophagae</taxon>
        <taxon>Holophagales</taxon>
        <taxon>Holophagaceae</taxon>
        <taxon>Geothrix</taxon>
    </lineage>
</organism>
<keyword evidence="5 10" id="KW-0418">Kinase</keyword>
<dbReference type="Gene3D" id="3.30.200.20">
    <property type="entry name" value="Phosphorylase Kinase, domain 1"/>
    <property type="match status" value="1"/>
</dbReference>
<evidence type="ECO:0000256" key="3">
    <source>
        <dbReference type="ARBA" id="ARBA00022679"/>
    </source>
</evidence>
<dbReference type="GO" id="GO:0004674">
    <property type="term" value="F:protein serine/threonine kinase activity"/>
    <property type="evidence" value="ECO:0007669"/>
    <property type="project" value="UniProtKB-KW"/>
</dbReference>
<feature type="region of interest" description="Disordered" evidence="8">
    <location>
        <begin position="338"/>
        <end position="377"/>
    </location>
</feature>
<feature type="domain" description="Protein kinase" evidence="9">
    <location>
        <begin position="8"/>
        <end position="274"/>
    </location>
</feature>
<dbReference type="EC" id="2.7.11.1" evidence="1"/>
<dbReference type="PANTHER" id="PTHR43289">
    <property type="entry name" value="MITOGEN-ACTIVATED PROTEIN KINASE KINASE KINASE 20-RELATED"/>
    <property type="match status" value="1"/>
</dbReference>
<dbReference type="EMBL" id="JADKCH010000003">
    <property type="protein sequence ID" value="MBK8572188.1"/>
    <property type="molecule type" value="Genomic_DNA"/>
</dbReference>
<dbReference type="InterPro" id="IPR011009">
    <property type="entry name" value="Kinase-like_dom_sf"/>
</dbReference>
<evidence type="ECO:0000256" key="8">
    <source>
        <dbReference type="SAM" id="MobiDB-lite"/>
    </source>
</evidence>
<feature type="region of interest" description="Disordered" evidence="8">
    <location>
        <begin position="272"/>
        <end position="299"/>
    </location>
</feature>
<dbReference type="SUPFAM" id="SSF48452">
    <property type="entry name" value="TPR-like"/>
    <property type="match status" value="1"/>
</dbReference>
<proteinExistence type="predicted"/>
<protein>
    <recommendedName>
        <fullName evidence="1">non-specific serine/threonine protein kinase</fullName>
        <ecNumber evidence="1">2.7.11.1</ecNumber>
    </recommendedName>
</protein>
<evidence type="ECO:0000313" key="10">
    <source>
        <dbReference type="EMBL" id="MBK8572188.1"/>
    </source>
</evidence>
<dbReference type="Proteomes" id="UP000709959">
    <property type="component" value="Unassembled WGS sequence"/>
</dbReference>
<dbReference type="SMART" id="SM00220">
    <property type="entry name" value="S_TKc"/>
    <property type="match status" value="1"/>
</dbReference>
<evidence type="ECO:0000256" key="4">
    <source>
        <dbReference type="ARBA" id="ARBA00022741"/>
    </source>
</evidence>
<dbReference type="PROSITE" id="PS00107">
    <property type="entry name" value="PROTEIN_KINASE_ATP"/>
    <property type="match status" value="1"/>
</dbReference>
<dbReference type="InterPro" id="IPR011990">
    <property type="entry name" value="TPR-like_helical_dom_sf"/>
</dbReference>
<dbReference type="FunFam" id="1.10.510.10:FF:000021">
    <property type="entry name" value="Serine/threonine protein kinase"/>
    <property type="match status" value="1"/>
</dbReference>
<reference evidence="10 11" key="1">
    <citation type="submission" date="2020-10" db="EMBL/GenBank/DDBJ databases">
        <title>Connecting structure to function with the recovery of over 1000 high-quality activated sludge metagenome-assembled genomes encoding full-length rRNA genes using long-read sequencing.</title>
        <authorList>
            <person name="Singleton C.M."/>
            <person name="Petriglieri F."/>
            <person name="Kristensen J.M."/>
            <person name="Kirkegaard R.H."/>
            <person name="Michaelsen T.Y."/>
            <person name="Andersen M.H."/>
            <person name="Karst S.M."/>
            <person name="Dueholm M.S."/>
            <person name="Nielsen P.H."/>
            <person name="Albertsen M."/>
        </authorList>
    </citation>
    <scope>NUCLEOTIDE SEQUENCE [LARGE SCALE GENOMIC DNA]</scope>
    <source>
        <strain evidence="10">OdNE_18-Q3-R46-58_MAXAC.008</strain>
    </source>
</reference>
<dbReference type="Gene3D" id="1.10.510.10">
    <property type="entry name" value="Transferase(Phosphotransferase) domain 1"/>
    <property type="match status" value="1"/>
</dbReference>
<dbReference type="PANTHER" id="PTHR43289:SF6">
    <property type="entry name" value="SERINE_THREONINE-PROTEIN KINASE NEKL-3"/>
    <property type="match status" value="1"/>
</dbReference>
<evidence type="ECO:0000259" key="9">
    <source>
        <dbReference type="PROSITE" id="PS50011"/>
    </source>
</evidence>
<dbReference type="InterPro" id="IPR017441">
    <property type="entry name" value="Protein_kinase_ATP_BS"/>
</dbReference>
<keyword evidence="4 7" id="KW-0547">Nucleotide-binding</keyword>
<keyword evidence="6 7" id="KW-0067">ATP-binding</keyword>
<evidence type="ECO:0000256" key="5">
    <source>
        <dbReference type="ARBA" id="ARBA00022777"/>
    </source>
</evidence>
<dbReference type="Pfam" id="PF00069">
    <property type="entry name" value="Pkinase"/>
    <property type="match status" value="1"/>
</dbReference>
<evidence type="ECO:0000256" key="2">
    <source>
        <dbReference type="ARBA" id="ARBA00022527"/>
    </source>
</evidence>
<dbReference type="SUPFAM" id="SSF56112">
    <property type="entry name" value="Protein kinase-like (PK-like)"/>
    <property type="match status" value="1"/>
</dbReference>
<dbReference type="GO" id="GO:0005524">
    <property type="term" value="F:ATP binding"/>
    <property type="evidence" value="ECO:0007669"/>
    <property type="project" value="UniProtKB-UniRule"/>
</dbReference>
<accession>A0A936F131</accession>